<dbReference type="SUPFAM" id="SSF53335">
    <property type="entry name" value="S-adenosyl-L-methionine-dependent methyltransferases"/>
    <property type="match status" value="1"/>
</dbReference>
<dbReference type="CDD" id="cd02440">
    <property type="entry name" value="AdoMet_MTases"/>
    <property type="match status" value="1"/>
</dbReference>
<evidence type="ECO:0000313" key="1">
    <source>
        <dbReference type="EMBL" id="MBB4021321.1"/>
    </source>
</evidence>
<dbReference type="Gene3D" id="3.40.50.150">
    <property type="entry name" value="Vaccinia Virus protein VP39"/>
    <property type="match status" value="1"/>
</dbReference>
<keyword evidence="1" id="KW-0808">Transferase</keyword>
<dbReference type="GO" id="GO:0008168">
    <property type="term" value="F:methyltransferase activity"/>
    <property type="evidence" value="ECO:0007669"/>
    <property type="project" value="UniProtKB-KW"/>
</dbReference>
<dbReference type="PANTHER" id="PTHR43861:SF1">
    <property type="entry name" value="TRANS-ACONITATE 2-METHYLTRANSFERASE"/>
    <property type="match status" value="1"/>
</dbReference>
<sequence>MSGADQTTVAVYDQRAADYADIALTPDTRARLDAFIAALPAGGSALDLGCGPGWAAAAMRDAGLTVAALDAAPAMAEVAQARYGLSVTVATFDAVTQVAAYDGIWAHFSLLHAPRADFPAHLAALHRALRPGGQLFLAMKLGTGEGRDRLDRFYSYFTADELRTHLRRAGFTLTGEQTEAIKGFDGTRASAIYMRAHA</sequence>
<protein>
    <submittedName>
        <fullName evidence="1">SAM-dependent methyltransferase</fullName>
    </submittedName>
</protein>
<dbReference type="RefSeq" id="WP_054537775.1">
    <property type="nucleotide sequence ID" value="NZ_JACIEQ010000001.1"/>
</dbReference>
<gene>
    <name evidence="1" type="ORF">GGR17_001112</name>
</gene>
<evidence type="ECO:0000313" key="2">
    <source>
        <dbReference type="Proteomes" id="UP000585681"/>
    </source>
</evidence>
<dbReference type="PANTHER" id="PTHR43861">
    <property type="entry name" value="TRANS-ACONITATE 2-METHYLTRANSFERASE-RELATED"/>
    <property type="match status" value="1"/>
</dbReference>
<dbReference type="Proteomes" id="UP000585681">
    <property type="component" value="Unassembled WGS sequence"/>
</dbReference>
<dbReference type="AlphaFoldDB" id="A0A840C5X0"/>
<keyword evidence="2" id="KW-1185">Reference proteome</keyword>
<name>A0A840C5X0_9RHOB</name>
<keyword evidence="1" id="KW-0489">Methyltransferase</keyword>
<dbReference type="EMBL" id="JACIEQ010000001">
    <property type="protein sequence ID" value="MBB4021321.1"/>
    <property type="molecule type" value="Genomic_DNA"/>
</dbReference>
<accession>A0A840C5X0</accession>
<comment type="caution">
    <text evidence="1">The sequence shown here is derived from an EMBL/GenBank/DDBJ whole genome shotgun (WGS) entry which is preliminary data.</text>
</comment>
<organism evidence="1 2">
    <name type="scientific">Actibacterium naphthalenivorans</name>
    <dbReference type="NCBI Taxonomy" id="1614693"/>
    <lineage>
        <taxon>Bacteria</taxon>
        <taxon>Pseudomonadati</taxon>
        <taxon>Pseudomonadota</taxon>
        <taxon>Alphaproteobacteria</taxon>
        <taxon>Rhodobacterales</taxon>
        <taxon>Roseobacteraceae</taxon>
        <taxon>Actibacterium</taxon>
    </lineage>
</organism>
<reference evidence="1" key="1">
    <citation type="submission" date="2020-08" db="EMBL/GenBank/DDBJ databases">
        <title>Genomic Encyclopedia of Type Strains, Phase IV (KMG-IV): sequencing the most valuable type-strain genomes for metagenomic binning, comparative biology and taxonomic classification.</title>
        <authorList>
            <person name="Goeker M."/>
        </authorList>
    </citation>
    <scope>NUCLEOTIDE SEQUENCE [LARGE SCALE GENOMIC DNA]</scope>
    <source>
        <strain evidence="1">DSM 105040</strain>
    </source>
</reference>
<dbReference type="InterPro" id="IPR029063">
    <property type="entry name" value="SAM-dependent_MTases_sf"/>
</dbReference>
<proteinExistence type="predicted"/>
<dbReference type="GO" id="GO:0032259">
    <property type="term" value="P:methylation"/>
    <property type="evidence" value="ECO:0007669"/>
    <property type="project" value="UniProtKB-KW"/>
</dbReference>
<dbReference type="Pfam" id="PF13489">
    <property type="entry name" value="Methyltransf_23"/>
    <property type="match status" value="1"/>
</dbReference>